<dbReference type="InterPro" id="IPR026444">
    <property type="entry name" value="Secre_tail"/>
</dbReference>
<dbReference type="AlphaFoldDB" id="J1I5G9"/>
<evidence type="ECO:0000313" key="2">
    <source>
        <dbReference type="EMBL" id="EJF54025.1"/>
    </source>
</evidence>
<dbReference type="Pfam" id="PF13573">
    <property type="entry name" value="SprB"/>
    <property type="match status" value="5"/>
</dbReference>
<evidence type="ECO:0000313" key="3">
    <source>
        <dbReference type="Proteomes" id="UP000005113"/>
    </source>
</evidence>
<dbReference type="Gene3D" id="2.60.40.740">
    <property type="match status" value="5"/>
</dbReference>
<evidence type="ECO:0000259" key="1">
    <source>
        <dbReference type="Pfam" id="PF18962"/>
    </source>
</evidence>
<reference evidence="3" key="1">
    <citation type="journal article" date="2012" name="Stand. Genomic Sci.">
        <title>Permanent draft genome sequence of the gliding predator Saprospira grandis strain Sa g1 (= HR1).</title>
        <authorList>
            <person name="Mavromatis K."/>
            <person name="Chertkov O."/>
            <person name="Lapidus A."/>
            <person name="Nolan M."/>
            <person name="Lucas S."/>
            <person name="Tice H."/>
            <person name="Del Rio T.G."/>
            <person name="Cheng J.F."/>
            <person name="Han C."/>
            <person name="Tapia R."/>
            <person name="Bruce D."/>
            <person name="Goodwin L.A."/>
            <person name="Pitluck S."/>
            <person name="Huntemann M."/>
            <person name="Liolios K."/>
            <person name="Pagani I."/>
            <person name="Ivanova N."/>
            <person name="Mikhailova N."/>
            <person name="Pati A."/>
            <person name="Chen A."/>
            <person name="Palaniappan K."/>
            <person name="Land M."/>
            <person name="Brambilla E.M."/>
            <person name="Rohde M."/>
            <person name="Spring S."/>
            <person name="Goker M."/>
            <person name="Detter J.C."/>
            <person name="Bristow J."/>
            <person name="Eisen J.A."/>
            <person name="Markowitz V."/>
            <person name="Hugenholtz P."/>
            <person name="Kyrpides N.C."/>
            <person name="Klenk H.P."/>
            <person name="Woyke T."/>
        </authorList>
    </citation>
    <scope>NUCLEOTIDE SEQUENCE [LARGE SCALE GENOMIC DNA]</scope>
    <source>
        <strain evidence="3">DSM 2844</strain>
    </source>
</reference>
<dbReference type="Proteomes" id="UP000005113">
    <property type="component" value="Unassembled WGS sequence"/>
</dbReference>
<sequence>MIKRSLDYYLLLVLCLFSGSLWAQDLKLDWAYDIGGGGSNSASHIMTDSSGNIYVYGTVLDSLDADPSAGSSIIYNSQFLATGQVNPSAQEGYLAKYDDQGGLIWAINTPLVASLYSSIVFQVSAVGDIYLAGGLSDTVDIDPTLAVQNLAGYILYEDANRGTFHETSFLVKYNTDGSLAWGHLYPEYIQAPAASGSNLLGIRGLAFDEFGDVYIAGNFFGDIDLDPGSGADLYSAPFTSGSTFPPVSATTENYGYLAKLNPLGQLQWAFSLENDGAEIAALAIHESKIYLAGTVEGRPTFPSSPDFDPSSDTAHLYPAYDYANFLACYSPSKTLDWVKMMPQLDPSIATARFRGALATAEGLILSGEVNGQTQAGVAFGLVGTDSFDVSVGNAPNGLQYFTVAYRDDASLRFGQAHNGFLEYMAKDHQGGAYIGYSFENSMDLAISDTFLTQVVPAFGTYGNVVARYDSLGQLLFHHVLANPFGQFYPASEDIILFAGSYVSSIPGFPSNDFDLGPNSFSLSSTAPQVTSAIAKYVNCRMVLDYQLTDVSCKASVDGSITATVVEGGTAPFNYLWSDNQTTATAANLSAGSYMLTLTDDNGCQAFDSLYISEPDSAISALTSSQMASCFGATDGSLAAQAFGGTAPYSFAWSSSVATANASNLAAGIYSLTITDAKACELVVQDSVLQPDSIELSFTATMTSCFSSQDGQAVVLASGGTAGYSFLWSNGETTAAVNNLAPLSYMVTVTDANGCENMDSVVIDHPSFYGANISVDHVTCRNDSDGSAMAAAYGGTPPYSYLWDDASATADAVVNNLAAGSYYVTVTDANGCPQVNLAEIREPGSDLVAVLLSGSGTSCHNSSDGVLYLATSGGWQDSSYASSWSNGVSGIGFDSLSNLAAGSYQVTVTDFEGCTDTASIEVYSPDPLVVNLTIIDAPCFACENGSIGAANLTGGTPPYQYSWPNGTSGDSLTNLSAGNYTLTITDGNGCELITTATVNEPPVSVAHLDLAELQLFPNPNNGQFNLQFSAGIYRLELFDGLGRKIFDQKMGGEQQLQLHIPKLAAGMYWLRLNEQISKRVIIK</sequence>
<dbReference type="NCBIfam" id="TIGR04183">
    <property type="entry name" value="Por_Secre_tail"/>
    <property type="match status" value="1"/>
</dbReference>
<proteinExistence type="predicted"/>
<feature type="domain" description="Secretion system C-terminal sorting" evidence="1">
    <location>
        <begin position="1014"/>
        <end position="1081"/>
    </location>
</feature>
<dbReference type="Pfam" id="PF18962">
    <property type="entry name" value="Por_Secre_tail"/>
    <property type="match status" value="1"/>
</dbReference>
<organism evidence="2 3">
    <name type="scientific">Saprospira grandis DSM 2844</name>
    <dbReference type="NCBI Taxonomy" id="694433"/>
    <lineage>
        <taxon>Bacteria</taxon>
        <taxon>Pseudomonadati</taxon>
        <taxon>Bacteroidota</taxon>
        <taxon>Saprospiria</taxon>
        <taxon>Saprospirales</taxon>
        <taxon>Saprospiraceae</taxon>
        <taxon>Saprospira</taxon>
    </lineage>
</organism>
<dbReference type="InterPro" id="IPR025667">
    <property type="entry name" value="SprB_repeat"/>
</dbReference>
<accession>J1I5G9</accession>
<protein>
    <recommendedName>
        <fullName evidence="1">Secretion system C-terminal sorting domain-containing protein</fullName>
    </recommendedName>
</protein>
<gene>
    <name evidence="2" type="ORF">SapgrDRAFT_2359</name>
</gene>
<dbReference type="HOGENOM" id="CLU_285891_0_0_10"/>
<dbReference type="RefSeq" id="WP_002659707.1">
    <property type="nucleotide sequence ID" value="NZ_JH719942.1"/>
</dbReference>
<dbReference type="EMBL" id="JH719942">
    <property type="protein sequence ID" value="EJF54025.1"/>
    <property type="molecule type" value="Genomic_DNA"/>
</dbReference>
<name>J1I5G9_9BACT</name>